<dbReference type="EMBL" id="JADCTT010000011">
    <property type="protein sequence ID" value="KAF9746297.1"/>
    <property type="molecule type" value="Genomic_DNA"/>
</dbReference>
<keyword evidence="2" id="KW-0560">Oxidoreductase</keyword>
<feature type="domain" description="Enoyl reductase (ER)" evidence="3">
    <location>
        <begin position="9"/>
        <end position="333"/>
    </location>
</feature>
<dbReference type="SUPFAM" id="SSF50129">
    <property type="entry name" value="GroES-like"/>
    <property type="match status" value="1"/>
</dbReference>
<organism evidence="4">
    <name type="scientific">Bionectria ochroleuca</name>
    <name type="common">Gliocladium roseum</name>
    <dbReference type="NCBI Taxonomy" id="29856"/>
    <lineage>
        <taxon>Eukaryota</taxon>
        <taxon>Fungi</taxon>
        <taxon>Dikarya</taxon>
        <taxon>Ascomycota</taxon>
        <taxon>Pezizomycotina</taxon>
        <taxon>Sordariomycetes</taxon>
        <taxon>Hypocreomycetidae</taxon>
        <taxon>Hypocreales</taxon>
        <taxon>Bionectriaceae</taxon>
        <taxon>Clonostachys</taxon>
    </lineage>
</organism>
<dbReference type="Gene3D" id="3.40.50.720">
    <property type="entry name" value="NAD(P)-binding Rossmann-like Domain"/>
    <property type="match status" value="1"/>
</dbReference>
<dbReference type="GO" id="GO:0016651">
    <property type="term" value="F:oxidoreductase activity, acting on NAD(P)H"/>
    <property type="evidence" value="ECO:0007669"/>
    <property type="project" value="InterPro"/>
</dbReference>
<dbReference type="SUPFAM" id="SSF51735">
    <property type="entry name" value="NAD(P)-binding Rossmann-fold domains"/>
    <property type="match status" value="1"/>
</dbReference>
<evidence type="ECO:0000313" key="4">
    <source>
        <dbReference type="EMBL" id="CEO51260.1"/>
    </source>
</evidence>
<dbReference type="InterPro" id="IPR020843">
    <property type="entry name" value="ER"/>
</dbReference>
<accession>A0A0B7K8I6</accession>
<gene>
    <name evidence="4" type="ORF">BN869_000007318_1</name>
    <name evidence="5" type="ORF">IM811_003202</name>
</gene>
<dbReference type="AlphaFoldDB" id="A0A0B7K8I6"/>
<dbReference type="Pfam" id="PF08240">
    <property type="entry name" value="ADH_N"/>
    <property type="match status" value="1"/>
</dbReference>
<dbReference type="InterPro" id="IPR013154">
    <property type="entry name" value="ADH-like_N"/>
</dbReference>
<dbReference type="EMBL" id="CDPU01000022">
    <property type="protein sequence ID" value="CEO51260.1"/>
    <property type="molecule type" value="Genomic_DNA"/>
</dbReference>
<evidence type="ECO:0000313" key="5">
    <source>
        <dbReference type="EMBL" id="KAF9746297.1"/>
    </source>
</evidence>
<protein>
    <recommendedName>
        <fullName evidence="3">Enoyl reductase (ER) domain-containing protein</fullName>
    </recommendedName>
</protein>
<dbReference type="SMART" id="SM00829">
    <property type="entry name" value="PKS_ER"/>
    <property type="match status" value="1"/>
</dbReference>
<dbReference type="CDD" id="cd08249">
    <property type="entry name" value="enoyl_reductase_like"/>
    <property type="match status" value="1"/>
</dbReference>
<proteinExistence type="inferred from homology"/>
<reference evidence="4" key="1">
    <citation type="submission" date="2015-01" db="EMBL/GenBank/DDBJ databases">
        <authorList>
            <person name="Durling Mikael"/>
        </authorList>
    </citation>
    <scope>NUCLEOTIDE SEQUENCE</scope>
</reference>
<dbReference type="Gene3D" id="3.90.180.10">
    <property type="entry name" value="Medium-chain alcohol dehydrogenases, catalytic domain"/>
    <property type="match status" value="1"/>
</dbReference>
<dbReference type="InterPro" id="IPR047122">
    <property type="entry name" value="Trans-enoyl_RdTase-like"/>
</dbReference>
<dbReference type="PANTHER" id="PTHR45348:SF5">
    <property type="entry name" value="OXIDOREDUCTASE, PUTATIVE (AFU_ORTHOLOGUE AFUA_8G01420)-RELATED"/>
    <property type="match status" value="1"/>
</dbReference>
<name>A0A0B7K8I6_BIOOC</name>
<sequence length="345" mass="36783">MKEAIVWNRDHETTEVEIREASIPEPGPGQVLIKVAVTGTNPKDWKVPMWIEKLNGSNSGDDIAGVVHAVGKDVFEFKTGDRVASFHEMMTPGGSFAEYAIGQANTTFHLPASVSFEEGATIPLAALTAVVGLFARLGLPEPWKQHRNADVSNGVIVYGGATAVGAFAIKLLQKANIHPIYTVAGKGADFVGGLIDPSKGDKVFDYRQGDEALVKELGAALAGKQPKYALDGVSEHGSYLNIGKVLDPVGRISVVLPAQTTEDFPKTIDISQMSVGDSHKEAGKDLATAWSRLFAQGLQEGWFTPHPHEILPNGLEGLGQGLQNLRKGKASAVKYVARISETPGI</sequence>
<comment type="similarity">
    <text evidence="1">Belongs to the zinc-containing alcohol dehydrogenase family.</text>
</comment>
<evidence type="ECO:0000256" key="2">
    <source>
        <dbReference type="ARBA" id="ARBA00023002"/>
    </source>
</evidence>
<evidence type="ECO:0000259" key="3">
    <source>
        <dbReference type="SMART" id="SM00829"/>
    </source>
</evidence>
<evidence type="ECO:0000256" key="1">
    <source>
        <dbReference type="ARBA" id="ARBA00008072"/>
    </source>
</evidence>
<dbReference type="InterPro" id="IPR011032">
    <property type="entry name" value="GroES-like_sf"/>
</dbReference>
<dbReference type="InterPro" id="IPR036291">
    <property type="entry name" value="NAD(P)-bd_dom_sf"/>
</dbReference>
<reference evidence="5" key="2">
    <citation type="submission" date="2020-10" db="EMBL/GenBank/DDBJ databases">
        <title>High-Quality Genome Resource of Clonostachys rosea strain S41 by Oxford Nanopore Long-Read Sequencing.</title>
        <authorList>
            <person name="Wang H."/>
        </authorList>
    </citation>
    <scope>NUCLEOTIDE SEQUENCE</scope>
    <source>
        <strain evidence="5">S41</strain>
    </source>
</reference>
<dbReference type="PANTHER" id="PTHR45348">
    <property type="entry name" value="HYPOTHETICAL OXIDOREDUCTASE (EUROFUNG)"/>
    <property type="match status" value="1"/>
</dbReference>
<dbReference type="Proteomes" id="UP000616885">
    <property type="component" value="Unassembled WGS sequence"/>
</dbReference>